<keyword evidence="1" id="KW-0677">Repeat</keyword>
<evidence type="ECO:0000256" key="3">
    <source>
        <dbReference type="PROSITE-ProRule" id="PRU00339"/>
    </source>
</evidence>
<dbReference type="Pfam" id="PF13181">
    <property type="entry name" value="TPR_8"/>
    <property type="match status" value="1"/>
</dbReference>
<dbReference type="Pfam" id="PF13414">
    <property type="entry name" value="TPR_11"/>
    <property type="match status" value="1"/>
</dbReference>
<evidence type="ECO:0000256" key="1">
    <source>
        <dbReference type="ARBA" id="ARBA00022737"/>
    </source>
</evidence>
<dbReference type="PROSITE" id="PS50293">
    <property type="entry name" value="TPR_REGION"/>
    <property type="match status" value="1"/>
</dbReference>
<evidence type="ECO:0000313" key="4">
    <source>
        <dbReference type="EMBL" id="PSJ03692.1"/>
    </source>
</evidence>
<dbReference type="PANTHER" id="PTHR44858">
    <property type="entry name" value="TETRATRICOPEPTIDE REPEAT PROTEIN 6"/>
    <property type="match status" value="1"/>
</dbReference>
<keyword evidence="2 3" id="KW-0802">TPR repeat</keyword>
<name>A0A2P7MR67_9CYAN</name>
<evidence type="ECO:0000313" key="5">
    <source>
        <dbReference type="Proteomes" id="UP000243002"/>
    </source>
</evidence>
<proteinExistence type="predicted"/>
<evidence type="ECO:0000256" key="2">
    <source>
        <dbReference type="ARBA" id="ARBA00022803"/>
    </source>
</evidence>
<protein>
    <submittedName>
        <fullName evidence="4">Uncharacterized protein</fullName>
    </submittedName>
</protein>
<dbReference type="PROSITE" id="PS50005">
    <property type="entry name" value="TPR"/>
    <property type="match status" value="3"/>
</dbReference>
<dbReference type="PANTHER" id="PTHR44858:SF1">
    <property type="entry name" value="UDP-N-ACETYLGLUCOSAMINE--PEPTIDE N-ACETYLGLUCOSAMINYLTRANSFERASE SPINDLY-RELATED"/>
    <property type="match status" value="1"/>
</dbReference>
<accession>A0A2P7MR67</accession>
<comment type="caution">
    <text evidence="4">The sequence shown here is derived from an EMBL/GenBank/DDBJ whole genome shotgun (WGS) entry which is preliminary data.</text>
</comment>
<dbReference type="Gene3D" id="1.25.40.10">
    <property type="entry name" value="Tetratricopeptide repeat domain"/>
    <property type="match status" value="2"/>
</dbReference>
<keyword evidence="5" id="KW-1185">Reference proteome</keyword>
<dbReference type="InterPro" id="IPR050498">
    <property type="entry name" value="Ycf3"/>
</dbReference>
<dbReference type="SUPFAM" id="SSF48452">
    <property type="entry name" value="TPR-like"/>
    <property type="match status" value="1"/>
</dbReference>
<sequence>MSMFLIDFPKLASSRSLQKKRSILKLSFLARQILPLVAIACTVMIGGAYKAIAGPPSPSISEIIKQGRLKLNRGQPEQALLDARTAIELNSNVAEAYFLLGRSQQDIGLKSDALSSYSKAIELDPRYVSAYSNRGLVKGSLGDMKGAIKDFDRAIEVDKSFAVAYLNRGVAFGAMGNARAALADFNSAIRVNPKYTDAYQNRGIAKELMGDIKGACTDWKLAAAMGSVESRSWHAKQCMRILETAK</sequence>
<dbReference type="Proteomes" id="UP000243002">
    <property type="component" value="Unassembled WGS sequence"/>
</dbReference>
<dbReference type="InterPro" id="IPR019734">
    <property type="entry name" value="TPR_rpt"/>
</dbReference>
<feature type="repeat" description="TPR" evidence="3">
    <location>
        <begin position="162"/>
        <end position="195"/>
    </location>
</feature>
<dbReference type="InterPro" id="IPR011990">
    <property type="entry name" value="TPR-like_helical_dom_sf"/>
</dbReference>
<feature type="repeat" description="TPR" evidence="3">
    <location>
        <begin position="94"/>
        <end position="127"/>
    </location>
</feature>
<dbReference type="EMBL" id="PXXO01000018">
    <property type="protein sequence ID" value="PSJ03692.1"/>
    <property type="molecule type" value="Genomic_DNA"/>
</dbReference>
<dbReference type="SMART" id="SM00028">
    <property type="entry name" value="TPR"/>
    <property type="match status" value="5"/>
</dbReference>
<dbReference type="GO" id="GO:0046813">
    <property type="term" value="P:receptor-mediated virion attachment to host cell"/>
    <property type="evidence" value="ECO:0007669"/>
    <property type="project" value="TreeGrafter"/>
</dbReference>
<feature type="repeat" description="TPR" evidence="3">
    <location>
        <begin position="128"/>
        <end position="161"/>
    </location>
</feature>
<gene>
    <name evidence="4" type="ORF">C7K55_12320</name>
</gene>
<dbReference type="AlphaFoldDB" id="A0A2P7MR67"/>
<organism evidence="4 5">
    <name type="scientific">Cyanobium usitatum str. Tous</name>
    <dbReference type="NCBI Taxonomy" id="2116684"/>
    <lineage>
        <taxon>Bacteria</taxon>
        <taxon>Bacillati</taxon>
        <taxon>Cyanobacteriota</taxon>
        <taxon>Cyanophyceae</taxon>
        <taxon>Synechococcales</taxon>
        <taxon>Prochlorococcaceae</taxon>
        <taxon>Cyanobium</taxon>
    </lineage>
</organism>
<dbReference type="GO" id="GO:0009279">
    <property type="term" value="C:cell outer membrane"/>
    <property type="evidence" value="ECO:0007669"/>
    <property type="project" value="TreeGrafter"/>
</dbReference>
<reference evidence="4 5" key="1">
    <citation type="journal article" date="2018" name="Environ. Microbiol.">
        <title>Ecological and genomic features of two widespread freshwater picocyanobacteria.</title>
        <authorList>
            <person name="Cabello-Yeves P.J."/>
            <person name="Picazo A."/>
            <person name="Camacho A."/>
            <person name="Callieri C."/>
            <person name="Rosselli R."/>
            <person name="Roda-Garcia J.J."/>
            <person name="Coutinho F.H."/>
            <person name="Rodriguez-Valera F."/>
        </authorList>
    </citation>
    <scope>NUCLEOTIDE SEQUENCE [LARGE SCALE GENOMIC DNA]</scope>
    <source>
        <strain evidence="4 5">Tous</strain>
    </source>
</reference>